<feature type="transmembrane region" description="Helical" evidence="13">
    <location>
        <begin position="177"/>
        <end position="196"/>
    </location>
</feature>
<dbReference type="GO" id="GO:0042391">
    <property type="term" value="P:regulation of membrane potential"/>
    <property type="evidence" value="ECO:0007669"/>
    <property type="project" value="TreeGrafter"/>
</dbReference>
<dbReference type="SUPFAM" id="SSF55785">
    <property type="entry name" value="PYP-like sensor domain (PAS domain)"/>
    <property type="match status" value="1"/>
</dbReference>
<dbReference type="AlphaFoldDB" id="A0AAD9V4I3"/>
<evidence type="ECO:0000256" key="8">
    <source>
        <dbReference type="ARBA" id="ARBA00022989"/>
    </source>
</evidence>
<dbReference type="InterPro" id="IPR035965">
    <property type="entry name" value="PAS-like_dom_sf"/>
</dbReference>
<feature type="transmembrane region" description="Helical" evidence="13">
    <location>
        <begin position="245"/>
        <end position="267"/>
    </location>
</feature>
<dbReference type="InterPro" id="IPR000014">
    <property type="entry name" value="PAS"/>
</dbReference>
<evidence type="ECO:0000256" key="12">
    <source>
        <dbReference type="SAM" id="MobiDB-lite"/>
    </source>
</evidence>
<evidence type="ECO:0000256" key="6">
    <source>
        <dbReference type="ARBA" id="ARBA00022882"/>
    </source>
</evidence>
<dbReference type="PRINTS" id="PR01463">
    <property type="entry name" value="EAGCHANLFMLY"/>
</dbReference>
<dbReference type="Pfam" id="PF13426">
    <property type="entry name" value="PAS_9"/>
    <property type="match status" value="1"/>
</dbReference>
<dbReference type="Gene3D" id="2.60.120.10">
    <property type="entry name" value="Jelly Rolls"/>
    <property type="match status" value="1"/>
</dbReference>
<dbReference type="InterPro" id="IPR000595">
    <property type="entry name" value="cNMP-bd_dom"/>
</dbReference>
<dbReference type="Gene3D" id="3.30.450.20">
    <property type="entry name" value="PAS domain"/>
    <property type="match status" value="1"/>
</dbReference>
<feature type="domain" description="Cyclic nucleotide-binding" evidence="14">
    <location>
        <begin position="427"/>
        <end position="527"/>
    </location>
</feature>
<feature type="compositionally biased region" description="Polar residues" evidence="12">
    <location>
        <begin position="752"/>
        <end position="767"/>
    </location>
</feature>
<keyword evidence="17" id="KW-1185">Reference proteome</keyword>
<keyword evidence="10 13" id="KW-0472">Membrane</keyword>
<sequence length="806" mass="90518">MPVGRRGLVVPQNTFLENVIRRSNGLHSIFVLANAQILDNPIVYASDGFCKFTGFSRSEVMKKNCDCSFLFGQLTDPETVREIHSALQAKCTIQKEIITYKSDDAGGPKGWARLNKTLTRHKSVLVAFKQKTATQRNAQQISHLMSLNDEILPEYKLDVPQTPSRVILHYTAFKTTWDWAILLMTLYTTVSVPFIVCFEYDGIALAILDLIVDWIFLADIGLNFHTTYVGKDGEIIDNLKMIQMNYLRSWFFLDLASSLPFGILYFATKNLESSVLARTVGEPYERNESDAKLSGGPTLPAKYVSALYYTLTSLTTIGFGNIAPNTTAEKLFGSILFSLIFGQVSAILQQAQKNTAKYHGVIDNMKQFSKLYKLPPQLAERTIDFFMSTWAMNKGIDTDEVLKYCPKDLQADICVHLNRVILENNVAFRDANTGVKRAIARNFWISHVAPGDRIIHHGESLDVLYFIARGSLEVKQGESVVGLLGESDVFGDNICHEPTVGQSAVDVIALTYCDLHWIQRDALLEVLEFYPEFANTFTKNLVLSYNLRDEARNSPFHSFFFLKIRKRTPRLEMTNEEEKVERPISLSYRSRRNRKLSLVEELAQNYEFDNCGVDGDQTSQAEIDMMVIPKSRTSSFTKNTVRNHVDIPESSTDVLLGLSEMKGEVRREIEVMNMKMTQLEQQIATILSILKSQGHLYSPRGYESPDRSIAKGRMSATSYLNDSTPPEEAPECGKNEEEPLPDWLAPTGGGSNNVSHAGETCTQAQESNSVQAANLLNESANQGAESGDPRLIQTLNLFKKGKKKVK</sequence>
<evidence type="ECO:0000256" key="11">
    <source>
        <dbReference type="ARBA" id="ARBA00023303"/>
    </source>
</evidence>
<keyword evidence="7" id="KW-0630">Potassium</keyword>
<dbReference type="InterPro" id="IPR050818">
    <property type="entry name" value="KCNH_animal-type"/>
</dbReference>
<feature type="transmembrane region" description="Helical" evidence="13">
    <location>
        <begin position="202"/>
        <end position="224"/>
    </location>
</feature>
<dbReference type="SMART" id="SM00100">
    <property type="entry name" value="cNMP"/>
    <property type="match status" value="1"/>
</dbReference>
<dbReference type="InterPro" id="IPR003938">
    <property type="entry name" value="K_chnl_volt-dep_EAG/ELK/ERG"/>
</dbReference>
<comment type="caution">
    <text evidence="16">The sequence shown here is derived from an EMBL/GenBank/DDBJ whole genome shotgun (WGS) entry which is preliminary data.</text>
</comment>
<dbReference type="Pfam" id="PF00520">
    <property type="entry name" value="Ion_trans"/>
    <property type="match status" value="1"/>
</dbReference>
<keyword evidence="4 13" id="KW-0812">Transmembrane</keyword>
<reference evidence="16" key="1">
    <citation type="journal article" date="2023" name="G3 (Bethesda)">
        <title>Whole genome assembly and annotation of the endangered Caribbean coral Acropora cervicornis.</title>
        <authorList>
            <person name="Selwyn J.D."/>
            <person name="Vollmer S.V."/>
        </authorList>
    </citation>
    <scope>NUCLEOTIDE SEQUENCE</scope>
    <source>
        <strain evidence="16">K2</strain>
    </source>
</reference>
<protein>
    <submittedName>
        <fullName evidence="16">Potassium voltage-gated channel protein eag</fullName>
    </submittedName>
</protein>
<dbReference type="InterPro" id="IPR005821">
    <property type="entry name" value="Ion_trans_dom"/>
</dbReference>
<dbReference type="PROSITE" id="PS50112">
    <property type="entry name" value="PAS"/>
    <property type="match status" value="1"/>
</dbReference>
<dbReference type="PANTHER" id="PTHR10217:SF435">
    <property type="entry name" value="POTASSIUM VOLTAGE-GATED CHANNEL PROTEIN EAG"/>
    <property type="match status" value="1"/>
</dbReference>
<keyword evidence="9" id="KW-0406">Ion transport</keyword>
<keyword evidence="5" id="KW-0631">Potassium channel</keyword>
<dbReference type="Pfam" id="PF07885">
    <property type="entry name" value="Ion_trans_2"/>
    <property type="match status" value="1"/>
</dbReference>
<evidence type="ECO:0000256" key="5">
    <source>
        <dbReference type="ARBA" id="ARBA00022826"/>
    </source>
</evidence>
<evidence type="ECO:0000259" key="14">
    <source>
        <dbReference type="PROSITE" id="PS50042"/>
    </source>
</evidence>
<evidence type="ECO:0000256" key="2">
    <source>
        <dbReference type="ARBA" id="ARBA00022448"/>
    </source>
</evidence>
<dbReference type="Proteomes" id="UP001249851">
    <property type="component" value="Unassembled WGS sequence"/>
</dbReference>
<dbReference type="GO" id="GO:0005249">
    <property type="term" value="F:voltage-gated potassium channel activity"/>
    <property type="evidence" value="ECO:0007669"/>
    <property type="project" value="InterPro"/>
</dbReference>
<dbReference type="GO" id="GO:0008076">
    <property type="term" value="C:voltage-gated potassium channel complex"/>
    <property type="evidence" value="ECO:0007669"/>
    <property type="project" value="TreeGrafter"/>
</dbReference>
<keyword evidence="3" id="KW-0633">Potassium transport</keyword>
<proteinExistence type="predicted"/>
<evidence type="ECO:0000256" key="13">
    <source>
        <dbReference type="SAM" id="Phobius"/>
    </source>
</evidence>
<dbReference type="InterPro" id="IPR018490">
    <property type="entry name" value="cNMP-bd_dom_sf"/>
</dbReference>
<evidence type="ECO:0000256" key="1">
    <source>
        <dbReference type="ARBA" id="ARBA00004141"/>
    </source>
</evidence>
<feature type="region of interest" description="Disordered" evidence="12">
    <location>
        <begin position="716"/>
        <end position="767"/>
    </location>
</feature>
<dbReference type="CDD" id="cd00038">
    <property type="entry name" value="CAP_ED"/>
    <property type="match status" value="1"/>
</dbReference>
<dbReference type="Gene3D" id="1.10.1200.260">
    <property type="match status" value="1"/>
</dbReference>
<keyword evidence="8 13" id="KW-1133">Transmembrane helix</keyword>
<keyword evidence="11" id="KW-0407">Ion channel</keyword>
<accession>A0AAD9V4I3</accession>
<keyword evidence="6" id="KW-0851">Voltage-gated channel</keyword>
<evidence type="ECO:0000256" key="9">
    <source>
        <dbReference type="ARBA" id="ARBA00023065"/>
    </source>
</evidence>
<dbReference type="SUPFAM" id="SSF51206">
    <property type="entry name" value="cAMP-binding domain-like"/>
    <property type="match status" value="1"/>
</dbReference>
<name>A0AAD9V4I3_ACRCE</name>
<evidence type="ECO:0000256" key="10">
    <source>
        <dbReference type="ARBA" id="ARBA00023136"/>
    </source>
</evidence>
<evidence type="ECO:0000256" key="3">
    <source>
        <dbReference type="ARBA" id="ARBA00022538"/>
    </source>
</evidence>
<dbReference type="FunFam" id="2.60.120.10:FF:000222">
    <property type="entry name" value="Predicted protein"/>
    <property type="match status" value="1"/>
</dbReference>
<dbReference type="Gene3D" id="1.10.287.70">
    <property type="match status" value="2"/>
</dbReference>
<dbReference type="Pfam" id="PF00027">
    <property type="entry name" value="cNMP_binding"/>
    <property type="match status" value="1"/>
</dbReference>
<evidence type="ECO:0000256" key="7">
    <source>
        <dbReference type="ARBA" id="ARBA00022958"/>
    </source>
</evidence>
<evidence type="ECO:0000313" key="17">
    <source>
        <dbReference type="Proteomes" id="UP001249851"/>
    </source>
</evidence>
<gene>
    <name evidence="16" type="ORF">P5673_016077</name>
</gene>
<dbReference type="EMBL" id="JARQWQ010000034">
    <property type="protein sequence ID" value="KAK2560958.1"/>
    <property type="molecule type" value="Genomic_DNA"/>
</dbReference>
<dbReference type="SUPFAM" id="SSF81324">
    <property type="entry name" value="Voltage-gated potassium channels"/>
    <property type="match status" value="1"/>
</dbReference>
<comment type="subcellular location">
    <subcellularLocation>
        <location evidence="1">Membrane</location>
        <topology evidence="1">Multi-pass membrane protein</topology>
    </subcellularLocation>
</comment>
<organism evidence="16 17">
    <name type="scientific">Acropora cervicornis</name>
    <name type="common">Staghorn coral</name>
    <dbReference type="NCBI Taxonomy" id="6130"/>
    <lineage>
        <taxon>Eukaryota</taxon>
        <taxon>Metazoa</taxon>
        <taxon>Cnidaria</taxon>
        <taxon>Anthozoa</taxon>
        <taxon>Hexacorallia</taxon>
        <taxon>Scleractinia</taxon>
        <taxon>Astrocoeniina</taxon>
        <taxon>Acroporidae</taxon>
        <taxon>Acropora</taxon>
    </lineage>
</organism>
<dbReference type="PANTHER" id="PTHR10217">
    <property type="entry name" value="VOLTAGE AND LIGAND GATED POTASSIUM CHANNEL"/>
    <property type="match status" value="1"/>
</dbReference>
<dbReference type="InterPro" id="IPR014710">
    <property type="entry name" value="RmlC-like_jellyroll"/>
</dbReference>
<reference evidence="16" key="2">
    <citation type="journal article" date="2023" name="Science">
        <title>Genomic signatures of disease resistance in endangered staghorn corals.</title>
        <authorList>
            <person name="Vollmer S.V."/>
            <person name="Selwyn J.D."/>
            <person name="Despard B.A."/>
            <person name="Roesel C.L."/>
        </authorList>
    </citation>
    <scope>NUCLEOTIDE SEQUENCE</scope>
    <source>
        <strain evidence="16">K2</strain>
    </source>
</reference>
<keyword evidence="2" id="KW-0813">Transport</keyword>
<evidence type="ECO:0000256" key="4">
    <source>
        <dbReference type="ARBA" id="ARBA00022692"/>
    </source>
</evidence>
<feature type="domain" description="PAS" evidence="15">
    <location>
        <begin position="39"/>
        <end position="88"/>
    </location>
</feature>
<evidence type="ECO:0000259" key="15">
    <source>
        <dbReference type="PROSITE" id="PS50112"/>
    </source>
</evidence>
<dbReference type="InterPro" id="IPR013099">
    <property type="entry name" value="K_chnl_dom"/>
</dbReference>
<dbReference type="PROSITE" id="PS50042">
    <property type="entry name" value="CNMP_BINDING_3"/>
    <property type="match status" value="1"/>
</dbReference>
<evidence type="ECO:0000313" key="16">
    <source>
        <dbReference type="EMBL" id="KAK2560958.1"/>
    </source>
</evidence>